<dbReference type="GO" id="GO:0030488">
    <property type="term" value="P:tRNA methylation"/>
    <property type="evidence" value="ECO:0007669"/>
    <property type="project" value="TreeGrafter"/>
</dbReference>
<dbReference type="InterPro" id="IPR000571">
    <property type="entry name" value="Znf_CCCH"/>
</dbReference>
<feature type="non-terminal residue" evidence="13">
    <location>
        <position position="1736"/>
    </location>
</feature>
<proteinExistence type="inferred from homology"/>
<dbReference type="GO" id="GO:0005829">
    <property type="term" value="C:cytosol"/>
    <property type="evidence" value="ECO:0007669"/>
    <property type="project" value="TreeGrafter"/>
</dbReference>
<dbReference type="Pfam" id="PF25150">
    <property type="entry name" value="TPR_Trm732"/>
    <property type="match status" value="1"/>
</dbReference>
<dbReference type="Proteomes" id="UP000886611">
    <property type="component" value="Unassembled WGS sequence"/>
</dbReference>
<dbReference type="FunFam" id="4.10.1000.10:FF:000001">
    <property type="entry name" value="zinc finger CCCH domain-containing protein 15-like"/>
    <property type="match status" value="1"/>
</dbReference>
<evidence type="ECO:0000256" key="5">
    <source>
        <dbReference type="ARBA" id="ARBA00022771"/>
    </source>
</evidence>
<dbReference type="InterPro" id="IPR021133">
    <property type="entry name" value="HEAT_type_2"/>
</dbReference>
<comment type="function">
    <text evidence="7">Together with methyltransferase FTSJ1, methylates the 2'-O-ribose of nucleotides at position 32 of the anticodon loop of substrate tRNAs.</text>
</comment>
<keyword evidence="14" id="KW-1185">Reference proteome</keyword>
<dbReference type="InterPro" id="IPR019442">
    <property type="entry name" value="THADA/TRM732_DUF2428"/>
</dbReference>
<dbReference type="Pfam" id="PF25151">
    <property type="entry name" value="TPR_Trm732_C"/>
    <property type="match status" value="1"/>
</dbReference>
<dbReference type="FunFam" id="4.10.1000.10:FF:000002">
    <property type="entry name" value="Zinc finger protein 36, C3H1 type-like 1"/>
    <property type="match status" value="1"/>
</dbReference>
<evidence type="ECO:0000256" key="7">
    <source>
        <dbReference type="ARBA" id="ARBA00035625"/>
    </source>
</evidence>
<feature type="zinc finger region" description="C3H1-type" evidence="10">
    <location>
        <begin position="1596"/>
        <end position="1624"/>
    </location>
</feature>
<feature type="zinc finger region" description="C3H1-type" evidence="10">
    <location>
        <begin position="1558"/>
        <end position="1586"/>
    </location>
</feature>
<dbReference type="InterPro" id="IPR056842">
    <property type="entry name" value="THADA-like_TPR_C"/>
</dbReference>
<feature type="non-terminal residue" evidence="13">
    <location>
        <position position="1"/>
    </location>
</feature>
<gene>
    <name evidence="13" type="primary">Thada</name>
    <name evidence="13" type="ORF">GTO96_0010504</name>
</gene>
<dbReference type="InterPro" id="IPR036855">
    <property type="entry name" value="Znf_CCCH_sf"/>
</dbReference>
<evidence type="ECO:0000256" key="3">
    <source>
        <dbReference type="ARBA" id="ARBA00022723"/>
    </source>
</evidence>
<keyword evidence="6 10" id="KW-0862">Zinc</keyword>
<evidence type="ECO:0000313" key="14">
    <source>
        <dbReference type="Proteomes" id="UP000886611"/>
    </source>
</evidence>
<evidence type="ECO:0000256" key="2">
    <source>
        <dbReference type="ARBA" id="ARBA00022694"/>
    </source>
</evidence>
<dbReference type="PANTHER" id="PTHR14387:SF7">
    <property type="entry name" value="THYROID ADENOMA-ASSOCIATED PROTEIN"/>
    <property type="match status" value="1"/>
</dbReference>
<comment type="caution">
    <text evidence="13">The sequence shown here is derived from an EMBL/GenBank/DDBJ whole genome shotgun (WGS) entry which is preliminary data.</text>
</comment>
<evidence type="ECO:0000256" key="4">
    <source>
        <dbReference type="ARBA" id="ARBA00022737"/>
    </source>
</evidence>
<dbReference type="PROSITE" id="PS50077">
    <property type="entry name" value="HEAT_REPEAT"/>
    <property type="match status" value="1"/>
</dbReference>
<dbReference type="InterPro" id="IPR051954">
    <property type="entry name" value="tRNA_methyltransferase_THADA"/>
</dbReference>
<keyword evidence="3 10" id="KW-0479">Metal-binding</keyword>
<dbReference type="SUPFAM" id="SSF90229">
    <property type="entry name" value="CCCH zinc finger"/>
    <property type="match status" value="2"/>
</dbReference>
<evidence type="ECO:0000313" key="13">
    <source>
        <dbReference type="EMBL" id="KAG2467508.1"/>
    </source>
</evidence>
<dbReference type="SUPFAM" id="SSF48371">
    <property type="entry name" value="ARM repeat"/>
    <property type="match status" value="2"/>
</dbReference>
<evidence type="ECO:0000259" key="12">
    <source>
        <dbReference type="PROSITE" id="PS50103"/>
    </source>
</evidence>
<keyword evidence="5 10" id="KW-0863">Zinc-finger</keyword>
<keyword evidence="2" id="KW-0819">tRNA processing</keyword>
<dbReference type="GO" id="GO:0008270">
    <property type="term" value="F:zinc ion binding"/>
    <property type="evidence" value="ECO:0007669"/>
    <property type="project" value="UniProtKB-KW"/>
</dbReference>
<dbReference type="PROSITE" id="PS50103">
    <property type="entry name" value="ZF_C3H1"/>
    <property type="match status" value="2"/>
</dbReference>
<organism evidence="13 14">
    <name type="scientific">Polypterus senegalus</name>
    <name type="common">Senegal bichir</name>
    <dbReference type="NCBI Taxonomy" id="55291"/>
    <lineage>
        <taxon>Eukaryota</taxon>
        <taxon>Metazoa</taxon>
        <taxon>Chordata</taxon>
        <taxon>Craniata</taxon>
        <taxon>Vertebrata</taxon>
        <taxon>Euteleostomi</taxon>
        <taxon>Actinopterygii</taxon>
        <taxon>Polypteriformes</taxon>
        <taxon>Polypteridae</taxon>
        <taxon>Polypterus</taxon>
    </lineage>
</organism>
<dbReference type="InterPro" id="IPR016024">
    <property type="entry name" value="ARM-type_fold"/>
</dbReference>
<keyword evidence="4" id="KW-0677">Repeat</keyword>
<evidence type="ECO:0000256" key="11">
    <source>
        <dbReference type="SAM" id="MobiDB-lite"/>
    </source>
</evidence>
<feature type="domain" description="C3H1-type" evidence="12">
    <location>
        <begin position="1596"/>
        <end position="1624"/>
    </location>
</feature>
<dbReference type="Gene3D" id="4.10.1000.10">
    <property type="entry name" value="Zinc finger, CCCH-type"/>
    <property type="match status" value="2"/>
</dbReference>
<evidence type="ECO:0000256" key="6">
    <source>
        <dbReference type="ARBA" id="ARBA00022833"/>
    </source>
</evidence>
<feature type="compositionally biased region" description="Low complexity" evidence="11">
    <location>
        <begin position="1703"/>
        <end position="1717"/>
    </location>
</feature>
<name>A0A8X7XF37_POLSE</name>
<dbReference type="SMART" id="SM00356">
    <property type="entry name" value="ZnF_C3H1"/>
    <property type="match status" value="2"/>
</dbReference>
<evidence type="ECO:0000256" key="9">
    <source>
        <dbReference type="PROSITE-ProRule" id="PRU00103"/>
    </source>
</evidence>
<comment type="similarity">
    <text evidence="1">Belongs to the THADA family.</text>
</comment>
<protein>
    <recommendedName>
        <fullName evidence="8">tRNA (32-2'-O)-methyltransferase regulator THADA</fullName>
    </recommendedName>
</protein>
<accession>A0A8X7XF37</accession>
<dbReference type="Pfam" id="PF00642">
    <property type="entry name" value="zf-CCCH"/>
    <property type="match status" value="2"/>
</dbReference>
<feature type="repeat" description="HEAT" evidence="9">
    <location>
        <begin position="1327"/>
        <end position="1364"/>
    </location>
</feature>
<feature type="domain" description="C3H1-type" evidence="12">
    <location>
        <begin position="1558"/>
        <end position="1586"/>
    </location>
</feature>
<sequence length="1736" mass="193681">MNVTAEVRKPLLKVDTHSSGRHTTDVCAQEVVKGLDLGFYQDTLKPRHSEFSLILLRAPLRASIDFAKITLSSARTLRGNHIAQAHLMQDCLAAVKTAMVVTQKQQEPIHEMLHSQANSPLWDVMSGLLQSFSEVLCDDDFLQTVQSTAGMAVVLFMKTMLKNKENLAELVGKLLNGTWSEESYIPLRLSSSCAQLFELDRSETVALFLCHGALAMLDWKDKVQGSNGEKLLLQIPSTLITLDSRHQESSLAMSLSRILSMWTSVTLDVLECCSQPLKDTLKGSSPLAVSLLEYVYSHWDHPLDGIRHQTKTIFRNILRMHRTATGKQDPNTDPFFISLTQNLLSLEWHIKGKYASLSCLVEFIGPGSLLAAASDIPAQLLAQIGDQSLAPYASDLLETMFVRSKSERGTLGALMTCLRAARAHGVLEISEDSYWSELLPITLLRQALVNKHDQVRLDALGFLCESHRSTEVLTSTEMDLIRLFLPNNLNSQAPAIRQQIVCLMKKLFSRIRDSAQPLQKRADQNLNKPEVTECLPETETLKKYKEFLIWVCSSLFHALFPGASFPTCFCALHLLNLLADTFTFLPGGLFGLSEFLMREHVEVVLECLAHSFEEIKILSFGLLMKFPTSSLDFKVNMCLLFTWPEDDARVKDLFKAALALSSSTKPFDCVTASYLLRLLVHHCELQSALSGKVDIKSNGTVLELNTLCVVKLLLLDLTSEVAQAETSLLHAAATQPLYGRVHCIVALLQQLETKSLTLISEWRALCTDLIAVSYKMSAVVSPVVQSSSPEGLIPMDTDSEVSSSLQEILREIQPRDTNNFFSGARLLGEEQEVESSHLKIKEGRSPSLQVTAQMVLVCCWRSMKEVSILLGILCQQLPLQVSSERADGLLSVQQVEEIGQYFRQQLLQSRHRGAFELAYVGFVKLTDMLSRCQVESLRKMPEQWLQDILEEVTCSGPSSKLCATRRSAGIPFYVQALLSSEPKSSTCFLLKTAMKQLIALALPTSAAQNDYSAVPQVHAMNILRALFRDTRLGENIVPYIVDGMKAAILGFTSPVWAVRNSATLLFSAVMTRMFGVKKGKDESSKKNRMTGREFFSRYPALYPFLLNCLEAASEENQRLHPNLFLLLLILGRLYPSPMDGSYSTLSLAPFVPLIISPHLEPVPVIQYIRHNVPPDIKSQPDMAVQYVTKRMEKVGAISRHGNHSILYLLRSHLESRQRSDIENLQVIGDLASQIHSKFWLASSEELFCDALFFTSKLILYLVQCDCKDLSDSMLPDVQRWVTLMAQCCEEAQSCDVKMTAADILVRATASILSNVRLTLGLQETLTLWRILFTLLQDEDQDVRECAADFIGEVTSELTVEILTDIVHPVVALDKGLSLLCQQFKLWDQTSSGIIVLTEWLLGDAYPKENTEEDCSLVDEEYLFEKGEVNMWAEKLVYIRMLFKHLSKLLASAQPVLFDEEEVSQLLKLASSRERSVKQLLKQMPPFPKFSKTYDFNQHSDATFDLTCLLDAPLSPSGTFSQAVFGSSKLRERSFSESAGPSFVATLSHKSGTQVNSTRYKTELCRPYEENGVCKYGEKCQFAHGFHELRSLSRHPKYKTEPCRTFHTIGFCPYGPRCHFIHNAEERRSVPGMVTQSRDKERPRLQHSVSFSGFPSQSGLRSPTSHTPPPLYDGLLLSPLLAQTLPSTGWDSPPSPSGSGCGSGSVSSSGSLSGSESPTFESGRRLPIFSRLSVSDD</sequence>
<dbReference type="Pfam" id="PF10350">
    <property type="entry name" value="DUF2428"/>
    <property type="match status" value="1"/>
</dbReference>
<reference evidence="13 14" key="1">
    <citation type="journal article" date="2021" name="Cell">
        <title>Tracing the genetic footprints of vertebrate landing in non-teleost ray-finned fishes.</title>
        <authorList>
            <person name="Bi X."/>
            <person name="Wang K."/>
            <person name="Yang L."/>
            <person name="Pan H."/>
            <person name="Jiang H."/>
            <person name="Wei Q."/>
            <person name="Fang M."/>
            <person name="Yu H."/>
            <person name="Zhu C."/>
            <person name="Cai Y."/>
            <person name="He Y."/>
            <person name="Gan X."/>
            <person name="Zeng H."/>
            <person name="Yu D."/>
            <person name="Zhu Y."/>
            <person name="Jiang H."/>
            <person name="Qiu Q."/>
            <person name="Yang H."/>
            <person name="Zhang Y.E."/>
            <person name="Wang W."/>
            <person name="Zhu M."/>
            <person name="He S."/>
            <person name="Zhang G."/>
        </authorList>
    </citation>
    <scope>NUCLEOTIDE SEQUENCE [LARGE SCALE GENOMIC DNA]</scope>
    <source>
        <strain evidence="13">Bchr_013</strain>
    </source>
</reference>
<evidence type="ECO:0000256" key="1">
    <source>
        <dbReference type="ARBA" id="ARBA00010409"/>
    </source>
</evidence>
<feature type="compositionally biased region" description="Polar residues" evidence="11">
    <location>
        <begin position="1646"/>
        <end position="1664"/>
    </location>
</feature>
<dbReference type="EMBL" id="JAATIS010000859">
    <property type="protein sequence ID" value="KAG2467508.1"/>
    <property type="molecule type" value="Genomic_DNA"/>
</dbReference>
<feature type="region of interest" description="Disordered" evidence="11">
    <location>
        <begin position="1685"/>
        <end position="1736"/>
    </location>
</feature>
<evidence type="ECO:0000256" key="10">
    <source>
        <dbReference type="PROSITE-ProRule" id="PRU00723"/>
    </source>
</evidence>
<dbReference type="InterPro" id="IPR056843">
    <property type="entry name" value="THADA-like_TPR"/>
</dbReference>
<dbReference type="PANTHER" id="PTHR14387">
    <property type="entry name" value="THADA/DEATH RECEPTOR INTERACTING PROTEIN"/>
    <property type="match status" value="1"/>
</dbReference>
<evidence type="ECO:0000256" key="8">
    <source>
        <dbReference type="ARBA" id="ARBA00035698"/>
    </source>
</evidence>
<feature type="region of interest" description="Disordered" evidence="11">
    <location>
        <begin position="1628"/>
        <end position="1672"/>
    </location>
</feature>